<dbReference type="RefSeq" id="WP_168449897.1">
    <property type="nucleotide sequence ID" value="NZ_JAAWWK010000002.1"/>
</dbReference>
<dbReference type="SUPFAM" id="SSF56235">
    <property type="entry name" value="N-terminal nucleophile aminohydrolases (Ntn hydrolases)"/>
    <property type="match status" value="1"/>
</dbReference>
<proteinExistence type="predicted"/>
<keyword evidence="2" id="KW-1185">Reference proteome</keyword>
<sequence>MTAIAGIMNDGKVYIGGDSAGVGGLSMQTRSDPKVFKNGEFIFGYTSSFRMGQLLEHEFSPPKPFEGEEGMPYMVKRFIPAVRGLMKGGGYQETRNGQEYGGTFLVGWRGQLYEIEGDYQVARVRQSYHACGCGQDLVLGSLHATDSMKIAPKKRIEMALQAASEFSAGVRGPYTVLSI</sequence>
<dbReference type="Proteomes" id="UP000765845">
    <property type="component" value="Unassembled WGS sequence"/>
</dbReference>
<evidence type="ECO:0000313" key="2">
    <source>
        <dbReference type="Proteomes" id="UP000765845"/>
    </source>
</evidence>
<accession>A0ABX1GE15</accession>
<comment type="caution">
    <text evidence="1">The sequence shown here is derived from an EMBL/GenBank/DDBJ whole genome shotgun (WGS) entry which is preliminary data.</text>
</comment>
<organism evidence="1 2">
    <name type="scientific">Spongiibacter thalassae</name>
    <dbReference type="NCBI Taxonomy" id="2721624"/>
    <lineage>
        <taxon>Bacteria</taxon>
        <taxon>Pseudomonadati</taxon>
        <taxon>Pseudomonadota</taxon>
        <taxon>Gammaproteobacteria</taxon>
        <taxon>Cellvibrionales</taxon>
        <taxon>Spongiibacteraceae</taxon>
        <taxon>Spongiibacter</taxon>
    </lineage>
</organism>
<gene>
    <name evidence="1" type="ORF">HCU74_08210</name>
</gene>
<dbReference type="InterPro" id="IPR029055">
    <property type="entry name" value="Ntn_hydrolases_N"/>
</dbReference>
<dbReference type="EMBL" id="JAAWWK010000002">
    <property type="protein sequence ID" value="NKI17398.1"/>
    <property type="molecule type" value="Genomic_DNA"/>
</dbReference>
<reference evidence="1 2" key="1">
    <citation type="submission" date="2020-04" db="EMBL/GenBank/DDBJ databases">
        <authorList>
            <person name="Yoon J."/>
        </authorList>
    </citation>
    <scope>NUCLEOTIDE SEQUENCE [LARGE SCALE GENOMIC DNA]</scope>
    <source>
        <strain evidence="1 2">KMU-166</strain>
    </source>
</reference>
<name>A0ABX1GE15_9GAMM</name>
<protein>
    <submittedName>
        <fullName evidence="1">Uncharacterized protein</fullName>
    </submittedName>
</protein>
<evidence type="ECO:0000313" key="1">
    <source>
        <dbReference type="EMBL" id="NKI17398.1"/>
    </source>
</evidence>
<dbReference type="Gene3D" id="3.60.20.10">
    <property type="entry name" value="Glutamine Phosphoribosylpyrophosphate, subunit 1, domain 1"/>
    <property type="match status" value="1"/>
</dbReference>